<accession>A0A5C6ZYR0</accession>
<feature type="domain" description="DUF4140" evidence="2">
    <location>
        <begin position="60"/>
        <end position="154"/>
    </location>
</feature>
<dbReference type="InterPro" id="IPR037291">
    <property type="entry name" value="DUF4139"/>
</dbReference>
<evidence type="ECO:0000259" key="2">
    <source>
        <dbReference type="Pfam" id="PF13600"/>
    </source>
</evidence>
<dbReference type="Proteomes" id="UP000321903">
    <property type="component" value="Unassembled WGS sequence"/>
</dbReference>
<dbReference type="NCBIfam" id="TIGR02231">
    <property type="entry name" value="mucoidy inhibitor MuiA family protein"/>
    <property type="match status" value="1"/>
</dbReference>
<dbReference type="InterPro" id="IPR025554">
    <property type="entry name" value="DUF4140"/>
</dbReference>
<evidence type="ECO:0000313" key="4">
    <source>
        <dbReference type="Proteomes" id="UP000321903"/>
    </source>
</evidence>
<dbReference type="Pfam" id="PF13598">
    <property type="entry name" value="DUF4139"/>
    <property type="match status" value="1"/>
</dbReference>
<feature type="domain" description="DUF4139" evidence="1">
    <location>
        <begin position="232"/>
        <end position="553"/>
    </location>
</feature>
<evidence type="ECO:0000259" key="1">
    <source>
        <dbReference type="Pfam" id="PF13598"/>
    </source>
</evidence>
<protein>
    <submittedName>
        <fullName evidence="3">DUF4139 domain-containing protein</fullName>
    </submittedName>
</protein>
<keyword evidence="4" id="KW-1185">Reference proteome</keyword>
<dbReference type="EMBL" id="VORZ01000004">
    <property type="protein sequence ID" value="TXD96167.1"/>
    <property type="molecule type" value="Genomic_DNA"/>
</dbReference>
<dbReference type="OrthoDB" id="9777444at2"/>
<gene>
    <name evidence="3" type="ORF">ES754_11050</name>
</gene>
<organism evidence="3 4">
    <name type="scientific">Psychrobacter frigidicola</name>
    <dbReference type="NCBI Taxonomy" id="45611"/>
    <lineage>
        <taxon>Bacteria</taxon>
        <taxon>Pseudomonadati</taxon>
        <taxon>Pseudomonadota</taxon>
        <taxon>Gammaproteobacteria</taxon>
        <taxon>Moraxellales</taxon>
        <taxon>Moraxellaceae</taxon>
        <taxon>Psychrobacter</taxon>
    </lineage>
</organism>
<dbReference type="AlphaFoldDB" id="A0A5C6ZYR0"/>
<evidence type="ECO:0000313" key="3">
    <source>
        <dbReference type="EMBL" id="TXD96167.1"/>
    </source>
</evidence>
<proteinExistence type="predicted"/>
<dbReference type="PANTHER" id="PTHR31005">
    <property type="entry name" value="DUF4139 DOMAIN-CONTAINING PROTEIN"/>
    <property type="match status" value="1"/>
</dbReference>
<dbReference type="InterPro" id="IPR011935">
    <property type="entry name" value="CHP02231"/>
</dbReference>
<dbReference type="PANTHER" id="PTHR31005:SF8">
    <property type="entry name" value="DUF4139 DOMAIN-CONTAINING PROTEIN"/>
    <property type="match status" value="1"/>
</dbReference>
<sequence length="561" mass="61807">MQKSLLKLSVLTDQQSASEFKGRWLKKTATPLAIVSITAISLPLVLITTAQAATSTIEQVTIYQGLASVTRALPISGTGEQTLIFSCLSPFIDNDSLSVQALGNVNVGEISIETLSGEQAAQCQYQGDAKVQTQQQTLADITAELEAAKLAKAYLQNLTKVTQVSMNGSVASTTRDMESEAKTINKKILAIQQQQTFAQDALTQLLAGSTTSTRNSVTQVSVRTASRAPSSVKLHYQVRGAGWEPTYQARLNTESEQLNIVASAIIAQQTGENWINVPLTLSTINPNQNTTSQLPTVPRLSLYEESQDKLVRYTQPMMERNATPVVVVSEEKSYAGSAAMDSNMAPLPNFTVSSQNKNGLIEYRLPQRVSIPSDGRRVRTVIDEQSGKSKLWVRSTPHQEAAAYWYASAPFLTPAWVDGSLQLYRDDNYVGQSRYSYQTLKEQGIGFGIDPNIIVKQLADEDKQGDKGVFNRLQTRTINQAYQFTNQHNRSMRLQVLSAEPVSTDESIKVITTHTPPISEQDWNDNKGIVAWEVILPSKQSQVFNSTYQISYPVNKQLNTN</sequence>
<dbReference type="RefSeq" id="WP_147224265.1">
    <property type="nucleotide sequence ID" value="NZ_CAJGYY010000001.1"/>
</dbReference>
<dbReference type="Pfam" id="PF13600">
    <property type="entry name" value="DUF4140"/>
    <property type="match status" value="1"/>
</dbReference>
<name>A0A5C6ZYR0_9GAMM</name>
<reference evidence="3 4" key="1">
    <citation type="submission" date="2019-08" db="EMBL/GenBank/DDBJ databases">
        <title>Genome sequence of Psychrobacter frigidicola ACAM304 (type strain).</title>
        <authorList>
            <person name="Bowman J.P."/>
        </authorList>
    </citation>
    <scope>NUCLEOTIDE SEQUENCE [LARGE SCALE GENOMIC DNA]</scope>
    <source>
        <strain evidence="3 4">ACAM 304</strain>
    </source>
</reference>
<comment type="caution">
    <text evidence="3">The sequence shown here is derived from an EMBL/GenBank/DDBJ whole genome shotgun (WGS) entry which is preliminary data.</text>
</comment>